<keyword evidence="4" id="KW-1185">Reference proteome</keyword>
<reference evidence="3 4" key="1">
    <citation type="submission" date="2024-06" db="EMBL/GenBank/DDBJ databases">
        <title>Genomic Encyclopedia of Type Strains, Phase IV (KMG-IV): sequencing the most valuable type-strain genomes for metagenomic binning, comparative biology and taxonomic classification.</title>
        <authorList>
            <person name="Goeker M."/>
        </authorList>
    </citation>
    <scope>NUCLEOTIDE SEQUENCE [LARGE SCALE GENOMIC DNA]</scope>
    <source>
        <strain evidence="3 4">DSM 17253</strain>
    </source>
</reference>
<protein>
    <submittedName>
        <fullName evidence="3">Glycosyltransferase involved in cell wall biosynthesis</fullName>
    </submittedName>
</protein>
<dbReference type="InterPro" id="IPR050834">
    <property type="entry name" value="Glycosyltransf_2"/>
</dbReference>
<organism evidence="3 4">
    <name type="scientific">Paenibacillus favisporus</name>
    <dbReference type="NCBI Taxonomy" id="221028"/>
    <lineage>
        <taxon>Bacteria</taxon>
        <taxon>Bacillati</taxon>
        <taxon>Bacillota</taxon>
        <taxon>Bacilli</taxon>
        <taxon>Bacillales</taxon>
        <taxon>Paenibacillaceae</taxon>
        <taxon>Paenibacillus</taxon>
    </lineage>
</organism>
<dbReference type="Proteomes" id="UP001549098">
    <property type="component" value="Unassembled WGS sequence"/>
</dbReference>
<dbReference type="EMBL" id="JBEPLV010000005">
    <property type="protein sequence ID" value="MET3548176.1"/>
    <property type="molecule type" value="Genomic_DNA"/>
</dbReference>
<dbReference type="RefSeq" id="WP_354500385.1">
    <property type="nucleotide sequence ID" value="NZ_JBEPLV010000005.1"/>
</dbReference>
<dbReference type="Pfam" id="PF00535">
    <property type="entry name" value="Glycos_transf_2"/>
    <property type="match status" value="1"/>
</dbReference>
<dbReference type="InterPro" id="IPR001173">
    <property type="entry name" value="Glyco_trans_2-like"/>
</dbReference>
<gene>
    <name evidence="3" type="ORF">ABID47_004804</name>
</gene>
<name>A0ABV2F8S3_9BACL</name>
<sequence length="280" mass="33159">MAANENVKVFVSIIIRTINRPSMLHQALVSLNSQSFKLFEVIIIEDGPPQTYNMDDFSDLLIRYYATGKKVGRTKAGNIGLQQARGKYVNFLDDDDTFLPSHIEVLFRFLENNSNADAVHAPAIERKIQYFSEDISRYAVIEENIVYDEPFDHEIIFYRNMFPIQAVMFKRELFEKYGGMDESLDLLEDWDLWIQYGKKANFEYIHQVTSIYHIPGVLKKKRTRRTKLKKYEKIILNKHESYMKEHNFKRPSFIIRCLQFCRKYGMNQTIKRILNQIKKS</sequence>
<proteinExistence type="inferred from homology"/>
<accession>A0ABV2F8S3</accession>
<dbReference type="Gene3D" id="3.90.550.10">
    <property type="entry name" value="Spore Coat Polysaccharide Biosynthesis Protein SpsA, Chain A"/>
    <property type="match status" value="1"/>
</dbReference>
<dbReference type="InterPro" id="IPR029044">
    <property type="entry name" value="Nucleotide-diphossugar_trans"/>
</dbReference>
<comment type="caution">
    <text evidence="3">The sequence shown here is derived from an EMBL/GenBank/DDBJ whole genome shotgun (WGS) entry which is preliminary data.</text>
</comment>
<evidence type="ECO:0000256" key="1">
    <source>
        <dbReference type="ARBA" id="ARBA00006739"/>
    </source>
</evidence>
<feature type="domain" description="Glycosyltransferase 2-like" evidence="2">
    <location>
        <begin position="12"/>
        <end position="177"/>
    </location>
</feature>
<dbReference type="PANTHER" id="PTHR43685">
    <property type="entry name" value="GLYCOSYLTRANSFERASE"/>
    <property type="match status" value="1"/>
</dbReference>
<dbReference type="SUPFAM" id="SSF53448">
    <property type="entry name" value="Nucleotide-diphospho-sugar transferases"/>
    <property type="match status" value="1"/>
</dbReference>
<evidence type="ECO:0000259" key="2">
    <source>
        <dbReference type="Pfam" id="PF00535"/>
    </source>
</evidence>
<comment type="similarity">
    <text evidence="1">Belongs to the glycosyltransferase 2 family.</text>
</comment>
<evidence type="ECO:0000313" key="3">
    <source>
        <dbReference type="EMBL" id="MET3548176.1"/>
    </source>
</evidence>
<dbReference type="PANTHER" id="PTHR43685:SF11">
    <property type="entry name" value="GLYCOSYLTRANSFERASE TAGX-RELATED"/>
    <property type="match status" value="1"/>
</dbReference>
<evidence type="ECO:0000313" key="4">
    <source>
        <dbReference type="Proteomes" id="UP001549098"/>
    </source>
</evidence>